<accession>A0A9D2MSR6</accession>
<protein>
    <submittedName>
        <fullName evidence="4">PepSY domain-containing protein</fullName>
    </submittedName>
</protein>
<dbReference type="PROSITE" id="PS51257">
    <property type="entry name" value="PROKAR_LIPOPROTEIN"/>
    <property type="match status" value="1"/>
</dbReference>
<evidence type="ECO:0000259" key="3">
    <source>
        <dbReference type="Pfam" id="PF03413"/>
    </source>
</evidence>
<sequence length="248" mass="26098">MKKRMSNSRLFRFLAAALAASWPILFSAGCAASEPPRTQAITSDQELLAAGANRTSIRADLPKASSENPQEDAPAAGGSAVSGEATAAASFLDAGQAQSIALSHAGVDEENALHLKTGQDYDDGRFHYDVEFLADGMEYEYKIDAATGEILEYGFESAETGSGDSKASGQDGSAPSGAGEGEISEEQAMRIALDLAPGAGESHIRIGSGYDGGRRVYEGKIVYQGMEYEFEIDAATGTVLEWDAEPWP</sequence>
<feature type="region of interest" description="Disordered" evidence="1">
    <location>
        <begin position="158"/>
        <end position="182"/>
    </location>
</feature>
<evidence type="ECO:0000256" key="2">
    <source>
        <dbReference type="SAM" id="SignalP"/>
    </source>
</evidence>
<feature type="chain" id="PRO_5039283776" evidence="2">
    <location>
        <begin position="33"/>
        <end position="248"/>
    </location>
</feature>
<gene>
    <name evidence="4" type="ORF">H9763_10650</name>
</gene>
<evidence type="ECO:0000313" key="5">
    <source>
        <dbReference type="Proteomes" id="UP000886883"/>
    </source>
</evidence>
<feature type="signal peptide" evidence="2">
    <location>
        <begin position="1"/>
        <end position="32"/>
    </location>
</feature>
<proteinExistence type="predicted"/>
<feature type="domain" description="PepSY" evidence="3">
    <location>
        <begin position="183"/>
        <end position="241"/>
    </location>
</feature>
<feature type="region of interest" description="Disordered" evidence="1">
    <location>
        <begin position="59"/>
        <end position="80"/>
    </location>
</feature>
<name>A0A9D2MSR6_9FIRM</name>
<evidence type="ECO:0000256" key="1">
    <source>
        <dbReference type="SAM" id="MobiDB-lite"/>
    </source>
</evidence>
<dbReference type="Proteomes" id="UP000886883">
    <property type="component" value="Unassembled WGS sequence"/>
</dbReference>
<feature type="compositionally biased region" description="Polar residues" evidence="1">
    <location>
        <begin position="159"/>
        <end position="173"/>
    </location>
</feature>
<comment type="caution">
    <text evidence="4">The sequence shown here is derived from an EMBL/GenBank/DDBJ whole genome shotgun (WGS) entry which is preliminary data.</text>
</comment>
<evidence type="ECO:0000313" key="4">
    <source>
        <dbReference type="EMBL" id="HJB91904.1"/>
    </source>
</evidence>
<keyword evidence="2" id="KW-0732">Signal</keyword>
<dbReference type="AlphaFoldDB" id="A0A9D2MSR6"/>
<dbReference type="Pfam" id="PF03413">
    <property type="entry name" value="PepSY"/>
    <property type="match status" value="2"/>
</dbReference>
<dbReference type="InterPro" id="IPR025711">
    <property type="entry name" value="PepSY"/>
</dbReference>
<dbReference type="EMBL" id="DWXE01000040">
    <property type="protein sequence ID" value="HJB91904.1"/>
    <property type="molecule type" value="Genomic_DNA"/>
</dbReference>
<reference evidence="4" key="2">
    <citation type="submission" date="2021-04" db="EMBL/GenBank/DDBJ databases">
        <authorList>
            <person name="Gilroy R."/>
        </authorList>
    </citation>
    <scope>NUCLEOTIDE SEQUENCE</scope>
    <source>
        <strain evidence="4">USAMLcec3-2134</strain>
    </source>
</reference>
<dbReference type="Gene3D" id="3.10.450.40">
    <property type="match status" value="2"/>
</dbReference>
<reference evidence="4" key="1">
    <citation type="journal article" date="2021" name="PeerJ">
        <title>Extensive microbial diversity within the chicken gut microbiome revealed by metagenomics and culture.</title>
        <authorList>
            <person name="Gilroy R."/>
            <person name="Ravi A."/>
            <person name="Getino M."/>
            <person name="Pursley I."/>
            <person name="Horton D.L."/>
            <person name="Alikhan N.F."/>
            <person name="Baker D."/>
            <person name="Gharbi K."/>
            <person name="Hall N."/>
            <person name="Watson M."/>
            <person name="Adriaenssens E.M."/>
            <person name="Foster-Nyarko E."/>
            <person name="Jarju S."/>
            <person name="Secka A."/>
            <person name="Antonio M."/>
            <person name="Oren A."/>
            <person name="Chaudhuri R.R."/>
            <person name="La Ragione R."/>
            <person name="Hildebrand F."/>
            <person name="Pallen M.J."/>
        </authorList>
    </citation>
    <scope>NUCLEOTIDE SEQUENCE</scope>
    <source>
        <strain evidence="4">USAMLcec3-2134</strain>
    </source>
</reference>
<organism evidence="4 5">
    <name type="scientific">Candidatus Eisenbergiella merdigallinarum</name>
    <dbReference type="NCBI Taxonomy" id="2838552"/>
    <lineage>
        <taxon>Bacteria</taxon>
        <taxon>Bacillati</taxon>
        <taxon>Bacillota</taxon>
        <taxon>Clostridia</taxon>
        <taxon>Lachnospirales</taxon>
        <taxon>Lachnospiraceae</taxon>
        <taxon>Eisenbergiella</taxon>
    </lineage>
</organism>
<feature type="domain" description="PepSY" evidence="3">
    <location>
        <begin position="96"/>
        <end position="152"/>
    </location>
</feature>